<dbReference type="GO" id="GO:0043565">
    <property type="term" value="F:sequence-specific DNA binding"/>
    <property type="evidence" value="ECO:0007669"/>
    <property type="project" value="TreeGrafter"/>
</dbReference>
<organism evidence="9 10">
    <name type="scientific">Penicillium expansum</name>
    <name type="common">Blue mold rot fungus</name>
    <dbReference type="NCBI Taxonomy" id="27334"/>
    <lineage>
        <taxon>Eukaryota</taxon>
        <taxon>Fungi</taxon>
        <taxon>Dikarya</taxon>
        <taxon>Ascomycota</taxon>
        <taxon>Pezizomycotina</taxon>
        <taxon>Eurotiomycetes</taxon>
        <taxon>Eurotiomycetidae</taxon>
        <taxon>Eurotiales</taxon>
        <taxon>Aspergillaceae</taxon>
        <taxon>Penicillium</taxon>
    </lineage>
</organism>
<dbReference type="OrthoDB" id="4322425at2759"/>
<dbReference type="RefSeq" id="XP_016597234.1">
    <property type="nucleotide sequence ID" value="XM_016746214.1"/>
</dbReference>
<evidence type="ECO:0000256" key="5">
    <source>
        <dbReference type="ARBA" id="ARBA00023163"/>
    </source>
</evidence>
<dbReference type="Proteomes" id="UP000030143">
    <property type="component" value="Unassembled WGS sequence"/>
</dbReference>
<evidence type="ECO:0000256" key="1">
    <source>
        <dbReference type="ARBA" id="ARBA00004123"/>
    </source>
</evidence>
<evidence type="ECO:0000313" key="9">
    <source>
        <dbReference type="EMBL" id="KGO54959.1"/>
    </source>
</evidence>
<dbReference type="PANTHER" id="PTHR47540">
    <property type="entry name" value="THIAMINE REPRESSIBLE GENES REGULATORY PROTEIN THI5"/>
    <property type="match status" value="1"/>
</dbReference>
<evidence type="ECO:0000256" key="7">
    <source>
        <dbReference type="SAM" id="MobiDB-lite"/>
    </source>
</evidence>
<evidence type="ECO:0000256" key="4">
    <source>
        <dbReference type="ARBA" id="ARBA00023125"/>
    </source>
</evidence>
<feature type="compositionally biased region" description="Polar residues" evidence="7">
    <location>
        <begin position="337"/>
        <end position="352"/>
    </location>
</feature>
<dbReference type="STRING" id="27334.A0A0A2ID84"/>
<evidence type="ECO:0000256" key="3">
    <source>
        <dbReference type="ARBA" id="ARBA00023015"/>
    </source>
</evidence>
<protein>
    <submittedName>
        <fullName evidence="9">Transcription factor, fungi</fullName>
    </submittedName>
</protein>
<dbReference type="GO" id="GO:0005634">
    <property type="term" value="C:nucleus"/>
    <property type="evidence" value="ECO:0007669"/>
    <property type="project" value="UniProtKB-SubCell"/>
</dbReference>
<keyword evidence="10" id="KW-1185">Reference proteome</keyword>
<gene>
    <name evidence="9" type="ORF">PEX2_089440</name>
</gene>
<dbReference type="AlphaFoldDB" id="A0A0A2ID84"/>
<dbReference type="HOGENOM" id="CLU_580183_0_0_1"/>
<evidence type="ECO:0000313" key="10">
    <source>
        <dbReference type="Proteomes" id="UP000030143"/>
    </source>
</evidence>
<dbReference type="GO" id="GO:0008270">
    <property type="term" value="F:zinc ion binding"/>
    <property type="evidence" value="ECO:0007669"/>
    <property type="project" value="InterPro"/>
</dbReference>
<keyword evidence="3" id="KW-0805">Transcription regulation</keyword>
<dbReference type="VEuPathDB" id="FungiDB:PEXP_031910"/>
<dbReference type="CDD" id="cd12148">
    <property type="entry name" value="fungal_TF_MHR"/>
    <property type="match status" value="1"/>
</dbReference>
<dbReference type="PANTHER" id="PTHR47540:SF1">
    <property type="entry name" value="ACTIVATOR OF STRESS GENES 1-RELATED"/>
    <property type="match status" value="1"/>
</dbReference>
<dbReference type="GO" id="GO:0006351">
    <property type="term" value="P:DNA-templated transcription"/>
    <property type="evidence" value="ECO:0007669"/>
    <property type="project" value="InterPro"/>
</dbReference>
<dbReference type="InterPro" id="IPR007219">
    <property type="entry name" value="XnlR_reg_dom"/>
</dbReference>
<dbReference type="PhylomeDB" id="A0A0A2ID84"/>
<feature type="domain" description="Xylanolytic transcriptional activator regulatory" evidence="8">
    <location>
        <begin position="46"/>
        <end position="118"/>
    </location>
</feature>
<feature type="region of interest" description="Disordered" evidence="7">
    <location>
        <begin position="327"/>
        <end position="352"/>
    </location>
</feature>
<evidence type="ECO:0000256" key="2">
    <source>
        <dbReference type="ARBA" id="ARBA00022833"/>
    </source>
</evidence>
<reference evidence="9 10" key="1">
    <citation type="journal article" date="2015" name="Mol. Plant Microbe Interact.">
        <title>Genome, transcriptome, and functional analyses of Penicillium expansum provide new insights into secondary metabolism and pathogenicity.</title>
        <authorList>
            <person name="Ballester A.R."/>
            <person name="Marcet-Houben M."/>
            <person name="Levin E."/>
            <person name="Sela N."/>
            <person name="Selma-Lazaro C."/>
            <person name="Carmona L."/>
            <person name="Wisniewski M."/>
            <person name="Droby S."/>
            <person name="Gonzalez-Candelas L."/>
            <person name="Gabaldon T."/>
        </authorList>
    </citation>
    <scope>NUCLEOTIDE SEQUENCE [LARGE SCALE GENOMIC DNA]</scope>
    <source>
        <strain evidence="9 10">MD-8</strain>
    </source>
</reference>
<dbReference type="EMBL" id="JQFZ01000209">
    <property type="protein sequence ID" value="KGO54959.1"/>
    <property type="molecule type" value="Genomic_DNA"/>
</dbReference>
<keyword evidence="4" id="KW-0238">DNA-binding</keyword>
<feature type="compositionally biased region" description="Polar residues" evidence="7">
    <location>
        <begin position="392"/>
        <end position="401"/>
    </location>
</feature>
<name>A0A0A2ID84_PENEN</name>
<evidence type="ECO:0000259" key="8">
    <source>
        <dbReference type="SMART" id="SM00906"/>
    </source>
</evidence>
<keyword evidence="2" id="KW-0862">Zinc</keyword>
<dbReference type="InterPro" id="IPR051711">
    <property type="entry name" value="Stress_Response_Reg"/>
</dbReference>
<evidence type="ECO:0000256" key="6">
    <source>
        <dbReference type="ARBA" id="ARBA00023242"/>
    </source>
</evidence>
<comment type="caution">
    <text evidence="9">The sequence shown here is derived from an EMBL/GenBank/DDBJ whole genome shotgun (WGS) entry which is preliminary data.</text>
</comment>
<comment type="subcellular location">
    <subcellularLocation>
        <location evidence="1">Nucleus</location>
    </subcellularLocation>
</comment>
<dbReference type="Pfam" id="PF04082">
    <property type="entry name" value="Fungal_trans"/>
    <property type="match status" value="1"/>
</dbReference>
<dbReference type="GeneID" id="27681634"/>
<accession>A0A0A2ID84</accession>
<keyword evidence="5" id="KW-0804">Transcription</keyword>
<keyword evidence="6" id="KW-0539">Nucleus</keyword>
<proteinExistence type="predicted"/>
<sequence>MISKGSEYFSKSRQLQDIANCRDLVSLQAIVFMNLFLLTTNRSSTCYTYLCTSLSIAVRMGLHRSLKTDQDLISQEISKRLFWALWLLVNDVSSCCGMPRLLSDSDIDQEFPREANDVYITSRNISMQPQSEICYISGANASYRLHMIRDKVTRQMYPVKPLGHDQLHDSTAHAANLEKVRETEDDLKKWANSIPRGAIVTLFYIIIASRGSYQPDFLFKSLAIGMKLLDQLAKQSYPASRFKVILVTMVSTLPEDLQKVRDRLLNFDSEAPNVLSNERPEHNRNLSNDSYTASLAGIVFSARPDSRLRRPSLLPLTAGFMKQSDGGFHKSDLAGENDQNLQSGQTLSSPMNETTEWATIEPKIQTTEFNDPESQSHQSHHQTPDLPAQPATEGSRSSHIPNVTAPESADQHWQAQPFSLRQDGYVSVDNGFDISNTEHSEINEEPLAGMFNTGGLDLGDIDDFFDFGSWF</sequence>
<dbReference type="GO" id="GO:0045944">
    <property type="term" value="P:positive regulation of transcription by RNA polymerase II"/>
    <property type="evidence" value="ECO:0007669"/>
    <property type="project" value="TreeGrafter"/>
</dbReference>
<feature type="region of interest" description="Disordered" evidence="7">
    <location>
        <begin position="369"/>
        <end position="413"/>
    </location>
</feature>
<dbReference type="SMART" id="SM00906">
    <property type="entry name" value="Fungal_trans"/>
    <property type="match status" value="1"/>
</dbReference>